<dbReference type="RefSeq" id="WP_133217844.1">
    <property type="nucleotide sequence ID" value="NZ_NRSG01000004.1"/>
</dbReference>
<evidence type="ECO:0000256" key="1">
    <source>
        <dbReference type="SAM" id="MobiDB-lite"/>
    </source>
</evidence>
<keyword evidence="3" id="KW-1185">Reference proteome</keyword>
<dbReference type="EMBL" id="NRSG01000004">
    <property type="protein sequence ID" value="MBK1656843.1"/>
    <property type="molecule type" value="Genomic_DNA"/>
</dbReference>
<reference evidence="2 3" key="1">
    <citation type="journal article" date="2020" name="Microorganisms">
        <title>Osmotic Adaptation and Compatible Solute Biosynthesis of Phototrophic Bacteria as Revealed from Genome Analyses.</title>
        <authorList>
            <person name="Imhoff J.F."/>
            <person name="Rahn T."/>
            <person name="Kunzel S."/>
            <person name="Keller A."/>
            <person name="Neulinger S.C."/>
        </authorList>
    </citation>
    <scope>NUCLEOTIDE SEQUENCE [LARGE SCALE GENOMIC DNA]</scope>
    <source>
        <strain evidence="2 3">DSM 15382</strain>
    </source>
</reference>
<evidence type="ECO:0000313" key="2">
    <source>
        <dbReference type="EMBL" id="MBK1656843.1"/>
    </source>
</evidence>
<sequence length="169" mass="17187">MLRLTVARGEYWLPALPYGVRVKVRPLTTAVREAALAEATTRVAELKREAEDAAKAGTPHDPNGQTGANAAWLQGLVWQFTLEAMARYGIVEWEGIGGDDGLPLPLTPAACAAFAAEPLVGRAFFLAYSEPLDALSAEGNGSGASASGGTAGAPNPAPAAPAAPPGPAA</sequence>
<feature type="region of interest" description="Disordered" evidence="1">
    <location>
        <begin position="137"/>
        <end position="169"/>
    </location>
</feature>
<gene>
    <name evidence="2" type="ORF">CKO45_01205</name>
</gene>
<name>A0ABS1CQZ4_9PROT</name>
<comment type="caution">
    <text evidence="2">The sequence shown here is derived from an EMBL/GenBank/DDBJ whole genome shotgun (WGS) entry which is preliminary data.</text>
</comment>
<proteinExistence type="predicted"/>
<feature type="compositionally biased region" description="Low complexity" evidence="1">
    <location>
        <begin position="137"/>
        <end position="154"/>
    </location>
</feature>
<dbReference type="Proteomes" id="UP000697995">
    <property type="component" value="Unassembled WGS sequence"/>
</dbReference>
<evidence type="ECO:0000313" key="3">
    <source>
        <dbReference type="Proteomes" id="UP000697995"/>
    </source>
</evidence>
<protein>
    <submittedName>
        <fullName evidence="2">Uncharacterized protein</fullName>
    </submittedName>
</protein>
<feature type="compositionally biased region" description="Pro residues" evidence="1">
    <location>
        <begin position="155"/>
        <end position="169"/>
    </location>
</feature>
<accession>A0ABS1CQZ4</accession>
<organism evidence="2 3">
    <name type="scientific">Paracraurococcus ruber</name>
    <dbReference type="NCBI Taxonomy" id="77675"/>
    <lineage>
        <taxon>Bacteria</taxon>
        <taxon>Pseudomonadati</taxon>
        <taxon>Pseudomonadota</taxon>
        <taxon>Alphaproteobacteria</taxon>
        <taxon>Acetobacterales</taxon>
        <taxon>Roseomonadaceae</taxon>
        <taxon>Paracraurococcus</taxon>
    </lineage>
</organism>